<proteinExistence type="predicted"/>
<evidence type="ECO:0000313" key="2">
    <source>
        <dbReference type="Proteomes" id="UP000076023"/>
    </source>
</evidence>
<protein>
    <recommendedName>
        <fullName evidence="3">Polysaccharide lyase</fullName>
    </recommendedName>
</protein>
<dbReference type="Proteomes" id="UP000076023">
    <property type="component" value="Unassembled WGS sequence"/>
</dbReference>
<accession>A0A146G6J6</accession>
<dbReference type="AlphaFoldDB" id="A0A146G6J6"/>
<sequence length="256" mass="27953">MKKREIASAVHLLIPVVGASLFLSSVQAEDILWNLTFDEMKPGTALEAGPFDPPCEVPQKTYSDAANTLIVEAKSGDLGKNPLVFKKANTERYMPCFELSTKEEYSSGIVTVEWEFTIDELTFNAVNAQKEDLDMETLLTFAIYNAPGGAAYRVSAVGKRGDELALNTEGFTDATHGRGPKLKPFSAGEIMRVKIVLNLSEQKAQVFVNDEPFTEELQGEKFGIFHGFRVGDGTAVGGNYGSTFTASIDNIKISHQ</sequence>
<dbReference type="RefSeq" id="WP_075078387.1">
    <property type="nucleotide sequence ID" value="NZ_BDCO01000002.1"/>
</dbReference>
<reference evidence="2" key="1">
    <citation type="journal article" date="2017" name="Genome Announc.">
        <title>Draft Genome Sequence of Terrimicrobium sacchariphilum NM-5T, a Facultative Anaerobic Soil Bacterium of the Class Spartobacteria.</title>
        <authorList>
            <person name="Qiu Y.L."/>
            <person name="Tourlousse D.M."/>
            <person name="Matsuura N."/>
            <person name="Ohashi A."/>
            <person name="Sekiguchi Y."/>
        </authorList>
    </citation>
    <scope>NUCLEOTIDE SEQUENCE [LARGE SCALE GENOMIC DNA]</scope>
    <source>
        <strain evidence="2">NM-5</strain>
    </source>
</reference>
<gene>
    <name evidence="1" type="ORF">TSACC_2956</name>
</gene>
<keyword evidence="2" id="KW-1185">Reference proteome</keyword>
<dbReference type="InParanoid" id="A0A146G6J6"/>
<dbReference type="EMBL" id="BDCO01000002">
    <property type="protein sequence ID" value="GAT32557.1"/>
    <property type="molecule type" value="Genomic_DNA"/>
</dbReference>
<evidence type="ECO:0008006" key="3">
    <source>
        <dbReference type="Google" id="ProtNLM"/>
    </source>
</evidence>
<name>A0A146G6J6_TERSA</name>
<organism evidence="1 2">
    <name type="scientific">Terrimicrobium sacchariphilum</name>
    <dbReference type="NCBI Taxonomy" id="690879"/>
    <lineage>
        <taxon>Bacteria</taxon>
        <taxon>Pseudomonadati</taxon>
        <taxon>Verrucomicrobiota</taxon>
        <taxon>Terrimicrobiia</taxon>
        <taxon>Terrimicrobiales</taxon>
        <taxon>Terrimicrobiaceae</taxon>
        <taxon>Terrimicrobium</taxon>
    </lineage>
</organism>
<comment type="caution">
    <text evidence="1">The sequence shown here is derived from an EMBL/GenBank/DDBJ whole genome shotgun (WGS) entry which is preliminary data.</text>
</comment>
<dbReference type="STRING" id="690879.TSACC_2956"/>
<evidence type="ECO:0000313" key="1">
    <source>
        <dbReference type="EMBL" id="GAT32557.1"/>
    </source>
</evidence>